<proteinExistence type="predicted"/>
<sequence length="142" mass="14831">MLGLTALLPVTAVLACTADEQPPDPLQALARTARADAVLAELAAELGVGQAPELVRVRRAHADALQREIDRIDPPDEDDPRPRDPQPSQRPSSAPEATTALTEALRSAGRQAADQVPRLPAHRAGLVGSVSASCASLLEVLA</sequence>
<dbReference type="EMBL" id="CP045929">
    <property type="protein sequence ID" value="QGK72358.1"/>
    <property type="molecule type" value="Genomic_DNA"/>
</dbReference>
<reference evidence="3" key="1">
    <citation type="submission" date="2019-11" db="EMBL/GenBank/DDBJ databases">
        <title>The complete genome sequence of Saccharopolyspora sp. E2A.</title>
        <authorList>
            <person name="Zhang G."/>
        </authorList>
    </citation>
    <scope>NUCLEOTIDE SEQUENCE [LARGE SCALE GENOMIC DNA]</scope>
    <source>
        <strain evidence="3">E2A</strain>
    </source>
</reference>
<organism evidence="2 3">
    <name type="scientific">Allosaccharopolyspora coralli</name>
    <dbReference type="NCBI Taxonomy" id="2665642"/>
    <lineage>
        <taxon>Bacteria</taxon>
        <taxon>Bacillati</taxon>
        <taxon>Actinomycetota</taxon>
        <taxon>Actinomycetes</taxon>
        <taxon>Pseudonocardiales</taxon>
        <taxon>Pseudonocardiaceae</taxon>
        <taxon>Allosaccharopolyspora</taxon>
    </lineage>
</organism>
<evidence type="ECO:0000313" key="3">
    <source>
        <dbReference type="Proteomes" id="UP000371041"/>
    </source>
</evidence>
<accession>A0A5Q3QCR5</accession>
<feature type="compositionally biased region" description="Low complexity" evidence="1">
    <location>
        <begin position="86"/>
        <end position="105"/>
    </location>
</feature>
<protein>
    <recommendedName>
        <fullName evidence="4">DUF4439 domain-containing protein</fullName>
    </recommendedName>
</protein>
<keyword evidence="3" id="KW-1185">Reference proteome</keyword>
<evidence type="ECO:0000256" key="1">
    <source>
        <dbReference type="SAM" id="MobiDB-lite"/>
    </source>
</evidence>
<dbReference type="AlphaFoldDB" id="A0A5Q3QCR5"/>
<feature type="region of interest" description="Disordered" evidence="1">
    <location>
        <begin position="65"/>
        <end position="116"/>
    </location>
</feature>
<evidence type="ECO:0000313" key="2">
    <source>
        <dbReference type="EMBL" id="QGK72358.1"/>
    </source>
</evidence>
<gene>
    <name evidence="2" type="ORF">GIY23_16800</name>
</gene>
<dbReference type="KEGG" id="sace:GIY23_16800"/>
<dbReference type="Proteomes" id="UP000371041">
    <property type="component" value="Chromosome"/>
</dbReference>
<name>A0A5Q3QCR5_9PSEU</name>
<evidence type="ECO:0008006" key="4">
    <source>
        <dbReference type="Google" id="ProtNLM"/>
    </source>
</evidence>
<feature type="compositionally biased region" description="Basic and acidic residues" evidence="1">
    <location>
        <begin position="65"/>
        <end position="84"/>
    </location>
</feature>